<protein>
    <recommendedName>
        <fullName evidence="1">Lipid II flippase Amj</fullName>
    </recommendedName>
</protein>
<keyword evidence="1" id="KW-0961">Cell wall biogenesis/degradation</keyword>
<keyword evidence="1" id="KW-0472">Membrane</keyword>
<gene>
    <name evidence="1" type="primary">amj</name>
    <name evidence="2" type="ORF">SAMN05518846_10694</name>
</gene>
<dbReference type="STRING" id="1884381.SAMN05518846_10694"/>
<dbReference type="Pfam" id="PF10997">
    <property type="entry name" value="Amj"/>
    <property type="match status" value="1"/>
</dbReference>
<accession>A0A1I3UR89</accession>
<dbReference type="GO" id="GO:0009252">
    <property type="term" value="P:peptidoglycan biosynthetic process"/>
    <property type="evidence" value="ECO:0007669"/>
    <property type="project" value="UniProtKB-UniRule"/>
</dbReference>
<dbReference type="GO" id="GO:0005886">
    <property type="term" value="C:plasma membrane"/>
    <property type="evidence" value="ECO:0007669"/>
    <property type="project" value="UniProtKB-SubCell"/>
</dbReference>
<keyword evidence="1" id="KW-0813">Transport</keyword>
<proteinExistence type="inferred from homology"/>
<name>A0A1I3UR89_9BACL</name>
<evidence type="ECO:0000313" key="3">
    <source>
        <dbReference type="Proteomes" id="UP000198915"/>
    </source>
</evidence>
<dbReference type="HAMAP" id="MF_02077">
    <property type="entry name" value="Amj_flippase"/>
    <property type="match status" value="1"/>
</dbReference>
<keyword evidence="1" id="KW-0812">Transmembrane</keyword>
<dbReference type="UniPathway" id="UPA00219"/>
<keyword evidence="1" id="KW-1133">Transmembrane helix</keyword>
<sequence length="264" mass="28809">MDAVLLICLLTFIIHTTETLSYAVRFAGVQSGRLAVALSLVGIILLLSRTSNLIQGPFTGGLIDEAALTHTDPSLKLHLIVAAASLGTCFSILLFPTAAQLSKRVIARLELAGSIPQMLRTAVTIDSLRSVRHHVRVPTLNVLARFRIKGVPNRLLLLNCLGTGIYTSSILSVLYATLLVPDYKATVLMSSGLINGFATIFMTILVDPQVALMTEKAMQGKSSLESIRDMYMWLMISRFFGTLLAQVLLIPAAYWVAWITPLFH</sequence>
<keyword evidence="3" id="KW-1185">Reference proteome</keyword>
<comment type="subcellular location">
    <subcellularLocation>
        <location evidence="1">Cell membrane</location>
        <topology evidence="1">Multi-pass membrane protein</topology>
    </subcellularLocation>
</comment>
<feature type="transmembrane region" description="Helical" evidence="1">
    <location>
        <begin position="77"/>
        <end position="99"/>
    </location>
</feature>
<keyword evidence="1" id="KW-0573">Peptidoglycan synthesis</keyword>
<dbReference type="GO" id="GO:0015648">
    <property type="term" value="F:lipid-linked peptidoglycan transporter activity"/>
    <property type="evidence" value="ECO:0007669"/>
    <property type="project" value="UniProtKB-UniRule"/>
</dbReference>
<keyword evidence="1" id="KW-0133">Cell shape</keyword>
<dbReference type="RefSeq" id="WP_092268304.1">
    <property type="nucleotide sequence ID" value="NZ_CP176856.1"/>
</dbReference>
<organism evidence="2 3">
    <name type="scientific">Brevibacillus centrosporus</name>
    <dbReference type="NCBI Taxonomy" id="54910"/>
    <lineage>
        <taxon>Bacteria</taxon>
        <taxon>Bacillati</taxon>
        <taxon>Bacillota</taxon>
        <taxon>Bacilli</taxon>
        <taxon>Bacillales</taxon>
        <taxon>Paenibacillaceae</taxon>
        <taxon>Brevibacillus</taxon>
    </lineage>
</organism>
<comment type="pathway">
    <text evidence="1">Cell wall biogenesis; peptidoglycan biosynthesis.</text>
</comment>
<dbReference type="GeneID" id="301133877"/>
<dbReference type="AlphaFoldDB" id="A0A1I3UR89"/>
<dbReference type="InterPro" id="IPR021260">
    <property type="entry name" value="Amj"/>
</dbReference>
<dbReference type="EMBL" id="FORT01000006">
    <property type="protein sequence ID" value="SFJ85904.1"/>
    <property type="molecule type" value="Genomic_DNA"/>
</dbReference>
<comment type="similarity">
    <text evidence="1">Belongs to the Amj family.</text>
</comment>
<dbReference type="GO" id="GO:0071555">
    <property type="term" value="P:cell wall organization"/>
    <property type="evidence" value="ECO:0007669"/>
    <property type="project" value="UniProtKB-KW"/>
</dbReference>
<evidence type="ECO:0000313" key="2">
    <source>
        <dbReference type="EMBL" id="SFJ85904.1"/>
    </source>
</evidence>
<feature type="transmembrane region" description="Helical" evidence="1">
    <location>
        <begin position="192"/>
        <end position="212"/>
    </location>
</feature>
<feature type="transmembrane region" description="Helical" evidence="1">
    <location>
        <begin position="233"/>
        <end position="257"/>
    </location>
</feature>
<comment type="function">
    <text evidence="1">Involved in peptidoglycan biosynthesis. Transports lipid-linked peptidoglycan precursors from the inner to the outer leaflet of the cytoplasmic membrane.</text>
</comment>
<comment type="caution">
    <text evidence="1">Lacks conserved residue(s) required for the propagation of feature annotation.</text>
</comment>
<dbReference type="GO" id="GO:0008360">
    <property type="term" value="P:regulation of cell shape"/>
    <property type="evidence" value="ECO:0007669"/>
    <property type="project" value="UniProtKB-KW"/>
</dbReference>
<evidence type="ECO:0000256" key="1">
    <source>
        <dbReference type="HAMAP-Rule" id="MF_02077"/>
    </source>
</evidence>
<reference evidence="3" key="1">
    <citation type="submission" date="2016-10" db="EMBL/GenBank/DDBJ databases">
        <authorList>
            <person name="Varghese N."/>
            <person name="Submissions S."/>
        </authorList>
    </citation>
    <scope>NUCLEOTIDE SEQUENCE [LARGE SCALE GENOMIC DNA]</scope>
    <source>
        <strain evidence="3">OK042</strain>
    </source>
</reference>
<dbReference type="Proteomes" id="UP000198915">
    <property type="component" value="Unassembled WGS sequence"/>
</dbReference>
<feature type="transmembrane region" description="Helical" evidence="1">
    <location>
        <begin position="155"/>
        <end position="180"/>
    </location>
</feature>
<keyword evidence="1" id="KW-1003">Cell membrane</keyword>